<gene>
    <name evidence="1" type="ORF">P3T76_016404</name>
</gene>
<evidence type="ECO:0000313" key="2">
    <source>
        <dbReference type="Proteomes" id="UP001259832"/>
    </source>
</evidence>
<organism evidence="1 2">
    <name type="scientific">Phytophthora citrophthora</name>
    <dbReference type="NCBI Taxonomy" id="4793"/>
    <lineage>
        <taxon>Eukaryota</taxon>
        <taxon>Sar</taxon>
        <taxon>Stramenopiles</taxon>
        <taxon>Oomycota</taxon>
        <taxon>Peronosporomycetes</taxon>
        <taxon>Peronosporales</taxon>
        <taxon>Peronosporaceae</taxon>
        <taxon>Phytophthora</taxon>
    </lineage>
</organism>
<comment type="caution">
    <text evidence="1">The sequence shown here is derived from an EMBL/GenBank/DDBJ whole genome shotgun (WGS) entry which is preliminary data.</text>
</comment>
<accession>A0AAD9FXM1</accession>
<sequence>MERCERKSGMANIVFYEVIIVRRTRLWAQFQDSRGKTPEYGPRSQWTAVVVPRADAEDDFPAGCRQFNGETKTWPT</sequence>
<keyword evidence="2" id="KW-1185">Reference proteome</keyword>
<dbReference type="Proteomes" id="UP001259832">
    <property type="component" value="Unassembled WGS sequence"/>
</dbReference>
<evidence type="ECO:0000313" key="1">
    <source>
        <dbReference type="EMBL" id="KAK1928140.1"/>
    </source>
</evidence>
<protein>
    <submittedName>
        <fullName evidence="1">Uncharacterized protein</fullName>
    </submittedName>
</protein>
<proteinExistence type="predicted"/>
<reference evidence="1" key="1">
    <citation type="submission" date="2023-08" db="EMBL/GenBank/DDBJ databases">
        <title>Reference Genome Resource for the Citrus Pathogen Phytophthora citrophthora.</title>
        <authorList>
            <person name="Moller H."/>
            <person name="Coetzee B."/>
            <person name="Rose L.J."/>
            <person name="Van Niekerk J.M."/>
        </authorList>
    </citation>
    <scope>NUCLEOTIDE SEQUENCE</scope>
    <source>
        <strain evidence="1">STE-U-9442</strain>
    </source>
</reference>
<dbReference type="AlphaFoldDB" id="A0AAD9FXM1"/>
<name>A0AAD9FXM1_9STRA</name>
<dbReference type="EMBL" id="JASMQC010000125">
    <property type="protein sequence ID" value="KAK1928140.1"/>
    <property type="molecule type" value="Genomic_DNA"/>
</dbReference>